<dbReference type="EMBL" id="AGQS02005997">
    <property type="protein sequence ID" value="KYF38592.1"/>
    <property type="molecule type" value="Genomic_DNA"/>
</dbReference>
<evidence type="ECO:0000313" key="1">
    <source>
        <dbReference type="EMBL" id="KYF38592.1"/>
    </source>
</evidence>
<name>A0A139XIK3_TOXGO</name>
<dbReference type="AlphaFoldDB" id="A0A139XIK3"/>
<gene>
    <name evidence="1" type="ORF">TGARI_264260</name>
</gene>
<evidence type="ECO:0000313" key="2">
    <source>
        <dbReference type="Proteomes" id="UP000074247"/>
    </source>
</evidence>
<dbReference type="VEuPathDB" id="ToxoDB:TGARI_264260"/>
<sequence length="134" mass="14946">MRMGGGVKYPVHREGKLWNREVFRCHFGCCAITPQTLASIARKQGESRISLGLRVAGGTVLSGACDTTEARDESFFRVENHRIPTQLRLLRTVANLPRISSHMKAKRSSSRCRQMKESIFFMARSLAAHEPGGS</sequence>
<protein>
    <submittedName>
        <fullName evidence="1">Uncharacterized protein</fullName>
    </submittedName>
</protein>
<comment type="caution">
    <text evidence="1">The sequence shown here is derived from an EMBL/GenBank/DDBJ whole genome shotgun (WGS) entry which is preliminary data.</text>
</comment>
<reference evidence="1 2" key="1">
    <citation type="journal article" date="2016" name="Nat. Commun.">
        <title>Local admixture of amplified and diversified secreted pathogenesis determinants shapes mosaic Toxoplasma gondii genomes.</title>
        <authorList>
            <person name="Lorenzi H."/>
            <person name="Khan A."/>
            <person name="Behnke M.S."/>
            <person name="Namasivayam S."/>
            <person name="Swapna L.S."/>
            <person name="Hadjithomas M."/>
            <person name="Karamycheva S."/>
            <person name="Pinney D."/>
            <person name="Brunk B.P."/>
            <person name="Ajioka J.W."/>
            <person name="Ajzenberg D."/>
            <person name="Boothroyd J.C."/>
            <person name="Boyle J.P."/>
            <person name="Darde M.L."/>
            <person name="Diaz-Miranda M.A."/>
            <person name="Dubey J.P."/>
            <person name="Fritz H.M."/>
            <person name="Gennari S.M."/>
            <person name="Gregory B.D."/>
            <person name="Kim K."/>
            <person name="Saeij J.P."/>
            <person name="Su C."/>
            <person name="White M.W."/>
            <person name="Zhu X.Q."/>
            <person name="Howe D.K."/>
            <person name="Rosenthal B.M."/>
            <person name="Grigg M.E."/>
            <person name="Parkinson J."/>
            <person name="Liu L."/>
            <person name="Kissinger J.C."/>
            <person name="Roos D.S."/>
            <person name="Sibley L.D."/>
        </authorList>
    </citation>
    <scope>NUCLEOTIDE SEQUENCE [LARGE SCALE GENOMIC DNA]</scope>
    <source>
        <strain evidence="1 2">ARI</strain>
    </source>
</reference>
<accession>A0A139XIK3</accession>
<proteinExistence type="predicted"/>
<organism evidence="1 2">
    <name type="scientific">Toxoplasma gondii ARI</name>
    <dbReference type="NCBI Taxonomy" id="1074872"/>
    <lineage>
        <taxon>Eukaryota</taxon>
        <taxon>Sar</taxon>
        <taxon>Alveolata</taxon>
        <taxon>Apicomplexa</taxon>
        <taxon>Conoidasida</taxon>
        <taxon>Coccidia</taxon>
        <taxon>Eucoccidiorida</taxon>
        <taxon>Eimeriorina</taxon>
        <taxon>Sarcocystidae</taxon>
        <taxon>Toxoplasma</taxon>
    </lineage>
</organism>
<dbReference type="Proteomes" id="UP000074247">
    <property type="component" value="Unassembled WGS sequence"/>
</dbReference>